<dbReference type="Proteomes" id="UP000263517">
    <property type="component" value="Unassembled WGS sequence"/>
</dbReference>
<proteinExistence type="predicted"/>
<dbReference type="PANTHER" id="PTHR37813:SF1">
    <property type="entry name" value="FELS-2 PROPHAGE PROTEIN"/>
    <property type="match status" value="1"/>
</dbReference>
<dbReference type="Pfam" id="PF10145">
    <property type="entry name" value="PhageMin_Tail"/>
    <property type="match status" value="1"/>
</dbReference>
<feature type="transmembrane region" description="Helical" evidence="2">
    <location>
        <begin position="779"/>
        <end position="798"/>
    </location>
</feature>
<keyword evidence="2" id="KW-0812">Transmembrane</keyword>
<dbReference type="NCBIfam" id="TIGR01760">
    <property type="entry name" value="tape_meas_TP901"/>
    <property type="match status" value="1"/>
</dbReference>
<gene>
    <name evidence="4" type="ORF">DCW74_13855</name>
</gene>
<feature type="transmembrane region" description="Helical" evidence="2">
    <location>
        <begin position="685"/>
        <end position="706"/>
    </location>
</feature>
<feature type="domain" description="Phage tail tape measure protein" evidence="3">
    <location>
        <begin position="164"/>
        <end position="333"/>
    </location>
</feature>
<evidence type="ECO:0000256" key="2">
    <source>
        <dbReference type="SAM" id="Phobius"/>
    </source>
</evidence>
<organism evidence="4 5">
    <name type="scientific">Alteromonas australica</name>
    <dbReference type="NCBI Taxonomy" id="589873"/>
    <lineage>
        <taxon>Bacteria</taxon>
        <taxon>Pseudomonadati</taxon>
        <taxon>Pseudomonadota</taxon>
        <taxon>Gammaproteobacteria</taxon>
        <taxon>Alteromonadales</taxon>
        <taxon>Alteromonadaceae</taxon>
        <taxon>Alteromonas/Salinimonas group</taxon>
        <taxon>Alteromonas</taxon>
    </lineage>
</organism>
<evidence type="ECO:0000313" key="5">
    <source>
        <dbReference type="Proteomes" id="UP000263517"/>
    </source>
</evidence>
<comment type="caution">
    <text evidence="4">The sequence shown here is derived from an EMBL/GenBank/DDBJ whole genome shotgun (WGS) entry which is preliminary data.</text>
</comment>
<dbReference type="EMBL" id="DNAN01000492">
    <property type="protein sequence ID" value="HAW76806.1"/>
    <property type="molecule type" value="Genomic_DNA"/>
</dbReference>
<evidence type="ECO:0000313" key="4">
    <source>
        <dbReference type="EMBL" id="HAW76806.1"/>
    </source>
</evidence>
<dbReference type="InterPro" id="IPR010090">
    <property type="entry name" value="Phage_tape_meas"/>
</dbReference>
<dbReference type="AlphaFoldDB" id="A0A350P689"/>
<keyword evidence="1" id="KW-1188">Viral release from host cell</keyword>
<sequence>MIELFGIIPSWFIAIVFAATLVVNRAGASKIFFDVVGTFQANRLIMDADTAFTTFQALGMDAFSGIEEAAMMLNEQIQAIVDATVPLSREIAAARIEFDKFISDAKQADLGNEIKDIGVQFGFTGDQALRAGAKMAQLSGILGEESGPAATEMSLAFGMIGEMESEQAMQRLINLHQQTGFMLRGTTQAQFDAMSAQEKANQIRVASIATLNELNAVEDHSAANMERITFVMNQFASQAHLTGESIASMAAMSATLIEAGEEQGKAGRALRMIYARLGADTNGAASELEALGIATRKADGTLRPLSDILVDLDKNTVNLSKAERQRIAQTVAGNNHYVRMLKLMENTDRVIALTGEAAGNTAPIVDILNDRFDDMSVQLTQAETALNNVRAEIGDELLPVVTEATEMQVAFNEAYLGLLQAPGLGDFLQKFIAFQQVVDKTLGPMFSMFLNIKQMNLALMTAVQVARALNGTQVAGFSKMERRTQLERQLVKLKEIGNLKERQTNINLTAANTLIENQISAAREKAIIERYSTQEGKKELQTDLHITKMLKDRVTFLQNELKGHQAKIKVKEIEIGMSFKELAMQRFKNGQIKTEGGIQNSINGMMVQAIGMGTKKLEQMEQELKLGLHHLNTLGKEALFMDMINKEGAERVANAARVKQLEQEILGINRMYDFSAQQKMSNSLMAVQIGAMGVSMAFGMLGDTLGGKFINKQEAAQISMVMMTMSMALLIPEMFMMTSSMATLASTSTLAAGANEKLAGSNMLVTNTANAAGNATRGMYLKAGIAGVVMLGLSIAIVKAAN</sequence>
<feature type="non-terminal residue" evidence="4">
    <location>
        <position position="802"/>
    </location>
</feature>
<evidence type="ECO:0000259" key="3">
    <source>
        <dbReference type="Pfam" id="PF10145"/>
    </source>
</evidence>
<keyword evidence="2" id="KW-1133">Transmembrane helix</keyword>
<feature type="transmembrane region" description="Helical" evidence="2">
    <location>
        <begin position="718"/>
        <end position="737"/>
    </location>
</feature>
<evidence type="ECO:0000256" key="1">
    <source>
        <dbReference type="ARBA" id="ARBA00022612"/>
    </source>
</evidence>
<reference evidence="4 5" key="1">
    <citation type="journal article" date="2018" name="Nat. Biotechnol.">
        <title>A standardized bacterial taxonomy based on genome phylogeny substantially revises the tree of life.</title>
        <authorList>
            <person name="Parks D.H."/>
            <person name="Chuvochina M."/>
            <person name="Waite D.W."/>
            <person name="Rinke C."/>
            <person name="Skarshewski A."/>
            <person name="Chaumeil P.A."/>
            <person name="Hugenholtz P."/>
        </authorList>
    </citation>
    <scope>NUCLEOTIDE SEQUENCE [LARGE SCALE GENOMIC DNA]</scope>
    <source>
        <strain evidence="4">UBA11978</strain>
    </source>
</reference>
<keyword evidence="2" id="KW-0472">Membrane</keyword>
<name>A0A350P689_9ALTE</name>
<protein>
    <submittedName>
        <fullName evidence="4">Phage tail tape measure protein</fullName>
    </submittedName>
</protein>
<accession>A0A350P689</accession>
<dbReference type="PANTHER" id="PTHR37813">
    <property type="entry name" value="FELS-2 PROPHAGE PROTEIN"/>
    <property type="match status" value="1"/>
</dbReference>